<keyword evidence="2 5" id="KW-0812">Transmembrane</keyword>
<feature type="domain" description="O-antigen ligase-related" evidence="6">
    <location>
        <begin position="196"/>
        <end position="356"/>
    </location>
</feature>
<evidence type="ECO:0000313" key="8">
    <source>
        <dbReference type="Proteomes" id="UP000525987"/>
    </source>
</evidence>
<keyword evidence="3 5" id="KW-1133">Transmembrane helix</keyword>
<dbReference type="GO" id="GO:0016757">
    <property type="term" value="F:glycosyltransferase activity"/>
    <property type="evidence" value="ECO:0007669"/>
    <property type="project" value="UniProtKB-KW"/>
</dbReference>
<dbReference type="EMBL" id="JACHXM010000003">
    <property type="protein sequence ID" value="MBB3140046.1"/>
    <property type="molecule type" value="Genomic_DNA"/>
</dbReference>
<dbReference type="InterPro" id="IPR051533">
    <property type="entry name" value="WaaL-like"/>
</dbReference>
<evidence type="ECO:0000256" key="2">
    <source>
        <dbReference type="ARBA" id="ARBA00022692"/>
    </source>
</evidence>
<dbReference type="AlphaFoldDB" id="A0A7W5G552"/>
<evidence type="ECO:0000256" key="5">
    <source>
        <dbReference type="SAM" id="Phobius"/>
    </source>
</evidence>
<evidence type="ECO:0000256" key="3">
    <source>
        <dbReference type="ARBA" id="ARBA00022989"/>
    </source>
</evidence>
<keyword evidence="4 5" id="KW-0472">Membrane</keyword>
<name>A0A7W5G552_9GAMM</name>
<comment type="caution">
    <text evidence="7">The sequence shown here is derived from an EMBL/GenBank/DDBJ whole genome shotgun (WGS) entry which is preliminary data.</text>
</comment>
<keyword evidence="7" id="KW-0328">Glycosyltransferase</keyword>
<dbReference type="EC" id="2.4.1.-" evidence="7"/>
<dbReference type="PANTHER" id="PTHR37422:SF23">
    <property type="entry name" value="TEICHURONIC ACID BIOSYNTHESIS PROTEIN TUAE"/>
    <property type="match status" value="1"/>
</dbReference>
<dbReference type="PROSITE" id="PS51257">
    <property type="entry name" value="PROKAR_LIPOPROTEIN"/>
    <property type="match status" value="1"/>
</dbReference>
<proteinExistence type="predicted"/>
<evidence type="ECO:0000313" key="7">
    <source>
        <dbReference type="EMBL" id="MBB3140046.1"/>
    </source>
</evidence>
<evidence type="ECO:0000259" key="6">
    <source>
        <dbReference type="Pfam" id="PF04932"/>
    </source>
</evidence>
<accession>A0A7W5G552</accession>
<protein>
    <submittedName>
        <fullName evidence="7">O-antigen ligase</fullName>
        <ecNumber evidence="7">2.4.1.-</ecNumber>
    </submittedName>
</protein>
<dbReference type="GO" id="GO:0016874">
    <property type="term" value="F:ligase activity"/>
    <property type="evidence" value="ECO:0007669"/>
    <property type="project" value="UniProtKB-KW"/>
</dbReference>
<feature type="transmembrane region" description="Helical" evidence="5">
    <location>
        <begin position="94"/>
        <end position="110"/>
    </location>
</feature>
<dbReference type="InterPro" id="IPR007016">
    <property type="entry name" value="O-antigen_ligase-rel_domated"/>
</dbReference>
<keyword evidence="7" id="KW-0436">Ligase</keyword>
<feature type="transmembrane region" description="Helical" evidence="5">
    <location>
        <begin position="117"/>
        <end position="141"/>
    </location>
</feature>
<gene>
    <name evidence="7" type="ORF">FHR96_000898</name>
</gene>
<reference evidence="7 8" key="1">
    <citation type="submission" date="2020-08" db="EMBL/GenBank/DDBJ databases">
        <title>Genomic Encyclopedia of Type Strains, Phase III (KMG-III): the genomes of soil and plant-associated and newly described type strains.</title>
        <authorList>
            <person name="Whitman W."/>
        </authorList>
    </citation>
    <scope>NUCLEOTIDE SEQUENCE [LARGE SCALE GENOMIC DNA]</scope>
    <source>
        <strain evidence="7 8">CECT 5995</strain>
    </source>
</reference>
<feature type="transmembrane region" description="Helical" evidence="5">
    <location>
        <begin position="153"/>
        <end position="170"/>
    </location>
</feature>
<dbReference type="RefSeq" id="WP_183386471.1">
    <property type="nucleotide sequence ID" value="NZ_JACHXM010000003.1"/>
</dbReference>
<dbReference type="Proteomes" id="UP000525987">
    <property type="component" value="Unassembled WGS sequence"/>
</dbReference>
<organism evidence="7 8">
    <name type="scientific">Halomonas organivorans</name>
    <dbReference type="NCBI Taxonomy" id="257772"/>
    <lineage>
        <taxon>Bacteria</taxon>
        <taxon>Pseudomonadati</taxon>
        <taxon>Pseudomonadota</taxon>
        <taxon>Gammaproteobacteria</taxon>
        <taxon>Oceanospirillales</taxon>
        <taxon>Halomonadaceae</taxon>
        <taxon>Halomonas</taxon>
    </lineage>
</organism>
<dbReference type="PANTHER" id="PTHR37422">
    <property type="entry name" value="TEICHURONIC ACID BIOSYNTHESIS PROTEIN TUAE"/>
    <property type="match status" value="1"/>
</dbReference>
<feature type="transmembrane region" description="Helical" evidence="5">
    <location>
        <begin position="349"/>
        <end position="368"/>
    </location>
</feature>
<keyword evidence="7" id="KW-0808">Transferase</keyword>
<dbReference type="Pfam" id="PF04932">
    <property type="entry name" value="Wzy_C"/>
    <property type="match status" value="1"/>
</dbReference>
<feature type="transmembrane region" description="Helical" evidence="5">
    <location>
        <begin position="380"/>
        <end position="399"/>
    </location>
</feature>
<evidence type="ECO:0000256" key="1">
    <source>
        <dbReference type="ARBA" id="ARBA00004141"/>
    </source>
</evidence>
<sequence>MMSFRTWQSISGWLVGAFAACLIVVPWGYAVVPLVASGVAAVSIPSIGHRWRYLDHEDALWCLALLAYAALWLWDVQRTGVWPVGEGDQGVGLPLWPLLAAGLLIWLRCVGPSPRQWWLGIAAGALAAGGIALFECLVLRYSRASNGMNAIPFGNIALLLGCLSLLAALWSWSRRRRASRRHVQTPRWERLALVAALGGFLASLLSGTRGGWIALPLLLGLCYLAWRRLPVGTVRPATPWRRFAVIMGLLMMMVLTAMPISGVTSRLERAVEDFQAYQQGEERDGSVGLRLEMWRAGYRLFLERPLSGWGEGRLEAARDAMVARGDLHPGVSVFDQLHSDTVDTAARRGLLGLVVLGLFYGVPLWLFYRRLGHEEVGVRILAVAGLLIPVAFLEFGLTQSMLRDVRGLSGYMGLSIGCWAVMRREEWVARRRQRRLARAQALGAVRADE</sequence>
<keyword evidence="8" id="KW-1185">Reference proteome</keyword>
<evidence type="ECO:0000256" key="4">
    <source>
        <dbReference type="ARBA" id="ARBA00023136"/>
    </source>
</evidence>
<feature type="transmembrane region" description="Helical" evidence="5">
    <location>
        <begin position="59"/>
        <end position="74"/>
    </location>
</feature>
<dbReference type="GO" id="GO:0016020">
    <property type="term" value="C:membrane"/>
    <property type="evidence" value="ECO:0007669"/>
    <property type="project" value="UniProtKB-SubCell"/>
</dbReference>
<feature type="transmembrane region" description="Helical" evidence="5">
    <location>
        <begin position="243"/>
        <end position="263"/>
    </location>
</feature>
<feature type="transmembrane region" description="Helical" evidence="5">
    <location>
        <begin position="191"/>
        <end position="207"/>
    </location>
</feature>
<comment type="subcellular location">
    <subcellularLocation>
        <location evidence="1">Membrane</location>
        <topology evidence="1">Multi-pass membrane protein</topology>
    </subcellularLocation>
</comment>